<dbReference type="Pfam" id="PF00043">
    <property type="entry name" value="GST_C"/>
    <property type="match status" value="1"/>
</dbReference>
<evidence type="ECO:0000259" key="1">
    <source>
        <dbReference type="PROSITE" id="PS50404"/>
    </source>
</evidence>
<dbReference type="InterPro" id="IPR004045">
    <property type="entry name" value="Glutathione_S-Trfase_N"/>
</dbReference>
<sequence length="245" mass="27422">MSQEVAAQAEQTLPVLYSFRRCPYAMRARMAIAVSGQRCELREIVLKSKPPEMLAASPKATVPVLVLPSGAVIEQSLDIMRWALEQHDPEGWLAADSAGLEARQALIAANDGPFKRDLDRYKYPNRYAAEHAGDDKAFAEAHRSSAARWLMELEARLSRNGWLSGPSASLADMAILPFVRQFAHTDAAWFAAQPWLHLVGWLGRWETGALFARVMEKYPAWQAGQVRVEFPPADERKTSSPWTDF</sequence>
<evidence type="ECO:0000313" key="3">
    <source>
        <dbReference type="Proteomes" id="UP001596084"/>
    </source>
</evidence>
<dbReference type="SUPFAM" id="SSF52833">
    <property type="entry name" value="Thioredoxin-like"/>
    <property type="match status" value="1"/>
</dbReference>
<organism evidence="2 3">
    <name type="scientific">Polaromonas jejuensis</name>
    <dbReference type="NCBI Taxonomy" id="457502"/>
    <lineage>
        <taxon>Bacteria</taxon>
        <taxon>Pseudomonadati</taxon>
        <taxon>Pseudomonadota</taxon>
        <taxon>Betaproteobacteria</taxon>
        <taxon>Burkholderiales</taxon>
        <taxon>Comamonadaceae</taxon>
        <taxon>Polaromonas</taxon>
    </lineage>
</organism>
<dbReference type="Proteomes" id="UP001596084">
    <property type="component" value="Unassembled WGS sequence"/>
</dbReference>
<accession>A0ABW0QGP5</accession>
<gene>
    <name evidence="2" type="ORF">ACFPP7_21560</name>
</gene>
<dbReference type="Gene3D" id="3.40.30.10">
    <property type="entry name" value="Glutaredoxin"/>
    <property type="match status" value="1"/>
</dbReference>
<keyword evidence="3" id="KW-1185">Reference proteome</keyword>
<dbReference type="InterPro" id="IPR036282">
    <property type="entry name" value="Glutathione-S-Trfase_C_sf"/>
</dbReference>
<dbReference type="InterPro" id="IPR040079">
    <property type="entry name" value="Glutathione_S-Trfase"/>
</dbReference>
<dbReference type="PROSITE" id="PS50404">
    <property type="entry name" value="GST_NTER"/>
    <property type="match status" value="1"/>
</dbReference>
<dbReference type="CDD" id="cd03196">
    <property type="entry name" value="GST_C_5"/>
    <property type="match status" value="1"/>
</dbReference>
<dbReference type="CDD" id="cd03060">
    <property type="entry name" value="GST_N_Omega_like"/>
    <property type="match status" value="1"/>
</dbReference>
<dbReference type="InterPro" id="IPR036249">
    <property type="entry name" value="Thioredoxin-like_sf"/>
</dbReference>
<name>A0ABW0QGP5_9BURK</name>
<protein>
    <submittedName>
        <fullName evidence="2">Glutathione S-transferase</fullName>
    </submittedName>
</protein>
<dbReference type="PANTHER" id="PTHR43968">
    <property type="match status" value="1"/>
</dbReference>
<dbReference type="InterPro" id="IPR050983">
    <property type="entry name" value="GST_Omega/HSP26"/>
</dbReference>
<dbReference type="RefSeq" id="WP_339374667.1">
    <property type="nucleotide sequence ID" value="NZ_JBHSMX010000065.1"/>
</dbReference>
<dbReference type="Pfam" id="PF13417">
    <property type="entry name" value="GST_N_3"/>
    <property type="match status" value="1"/>
</dbReference>
<dbReference type="SUPFAM" id="SSF47616">
    <property type="entry name" value="GST C-terminal domain-like"/>
    <property type="match status" value="1"/>
</dbReference>
<feature type="domain" description="GST N-terminal" evidence="1">
    <location>
        <begin position="12"/>
        <end position="91"/>
    </location>
</feature>
<dbReference type="EMBL" id="JBHSMX010000065">
    <property type="protein sequence ID" value="MFC5523480.1"/>
    <property type="molecule type" value="Genomic_DNA"/>
</dbReference>
<proteinExistence type="predicted"/>
<reference evidence="3" key="1">
    <citation type="journal article" date="2019" name="Int. J. Syst. Evol. Microbiol.">
        <title>The Global Catalogue of Microorganisms (GCM) 10K type strain sequencing project: providing services to taxonomists for standard genome sequencing and annotation.</title>
        <authorList>
            <consortium name="The Broad Institute Genomics Platform"/>
            <consortium name="The Broad Institute Genome Sequencing Center for Infectious Disease"/>
            <person name="Wu L."/>
            <person name="Ma J."/>
        </authorList>
    </citation>
    <scope>NUCLEOTIDE SEQUENCE [LARGE SCALE GENOMIC DNA]</scope>
    <source>
        <strain evidence="3">CGMCC 4.7277</strain>
    </source>
</reference>
<evidence type="ECO:0000313" key="2">
    <source>
        <dbReference type="EMBL" id="MFC5523480.1"/>
    </source>
</evidence>
<comment type="caution">
    <text evidence="2">The sequence shown here is derived from an EMBL/GenBank/DDBJ whole genome shotgun (WGS) entry which is preliminary data.</text>
</comment>
<dbReference type="PANTHER" id="PTHR43968:SF6">
    <property type="entry name" value="GLUTATHIONE S-TRANSFERASE OMEGA"/>
    <property type="match status" value="1"/>
</dbReference>
<dbReference type="InterPro" id="IPR004046">
    <property type="entry name" value="GST_C"/>
</dbReference>
<dbReference type="Gene3D" id="1.20.1050.10">
    <property type="match status" value="1"/>
</dbReference>
<dbReference type="SFLD" id="SFLDS00019">
    <property type="entry name" value="Glutathione_Transferase_(cytos"/>
    <property type="match status" value="1"/>
</dbReference>